<dbReference type="RefSeq" id="WP_099510909.1">
    <property type="nucleotide sequence ID" value="NZ_CP016616.1"/>
</dbReference>
<feature type="transmembrane region" description="Helical" evidence="1">
    <location>
        <begin position="41"/>
        <end position="62"/>
    </location>
</feature>
<dbReference type="AlphaFoldDB" id="A0A1B2EIR6"/>
<accession>A0A1B2EIR6</accession>
<dbReference type="EMBL" id="CP016616">
    <property type="protein sequence ID" value="ANY79893.1"/>
    <property type="molecule type" value="Genomic_DNA"/>
</dbReference>
<feature type="transmembrane region" description="Helical" evidence="1">
    <location>
        <begin position="6"/>
        <end position="25"/>
    </location>
</feature>
<keyword evidence="1" id="KW-1133">Transmembrane helix</keyword>
<proteinExistence type="predicted"/>
<organism evidence="2">
    <name type="scientific">Microvirga ossetica</name>
    <dbReference type="NCBI Taxonomy" id="1882682"/>
    <lineage>
        <taxon>Bacteria</taxon>
        <taxon>Pseudomonadati</taxon>
        <taxon>Pseudomonadota</taxon>
        <taxon>Alphaproteobacteria</taxon>
        <taxon>Hyphomicrobiales</taxon>
        <taxon>Methylobacteriaceae</taxon>
        <taxon>Microvirga</taxon>
    </lineage>
</organism>
<evidence type="ECO:0000313" key="2">
    <source>
        <dbReference type="EMBL" id="ANY79893.1"/>
    </source>
</evidence>
<gene>
    <name evidence="2" type="ORF">BB934_18070</name>
</gene>
<protein>
    <submittedName>
        <fullName evidence="2">Uncharacterized protein</fullName>
    </submittedName>
</protein>
<dbReference type="KEGG" id="moc:BB934_18070"/>
<reference evidence="2" key="1">
    <citation type="submission" date="2016-07" db="EMBL/GenBank/DDBJ databases">
        <title>Microvirga ossetica sp. nov. a new species of rhizobia isolated from root nodules of the legume species Vicia alpestris Steven originated from North Ossetia region in the Caucasus.</title>
        <authorList>
            <person name="Safronova V.I."/>
            <person name="Kuznetsova I.G."/>
            <person name="Sazanova A.L."/>
            <person name="Belimov A."/>
            <person name="Andronov E."/>
            <person name="Osledkin Y.S."/>
            <person name="Onishchuk O.P."/>
            <person name="Kurchak O.N."/>
            <person name="Shaposhnikov A.I."/>
            <person name="Willems A."/>
            <person name="Tikhonovich I.A."/>
        </authorList>
    </citation>
    <scope>NUCLEOTIDE SEQUENCE [LARGE SCALE GENOMIC DNA]</scope>
    <source>
        <strain evidence="2">V5/3M</strain>
    </source>
</reference>
<dbReference type="InterPro" id="IPR046093">
    <property type="entry name" value="DUF6111"/>
</dbReference>
<keyword evidence="1" id="KW-0812">Transmembrane</keyword>
<sequence>MTRAVIQGLVLFLLPFVLFAVYLVVRRRNPLLWSHWSDQSLWLTIAGLGFVVISLLATGLLAERQTGTYVPTHVENGRVVPGHFE</sequence>
<name>A0A1B2EIR6_9HYPH</name>
<dbReference type="Pfam" id="PF19606">
    <property type="entry name" value="DUF6111"/>
    <property type="match status" value="1"/>
</dbReference>
<keyword evidence="1" id="KW-0472">Membrane</keyword>
<evidence type="ECO:0000256" key="1">
    <source>
        <dbReference type="SAM" id="Phobius"/>
    </source>
</evidence>
<dbReference type="OrthoDB" id="7366326at2"/>